<name>A0A4Z2FN58_9TELE</name>
<dbReference type="AlphaFoldDB" id="A0A4Z2FN58"/>
<accession>A0A4Z2FN58</accession>
<organism evidence="1 2">
    <name type="scientific">Liparis tanakae</name>
    <name type="common">Tanaka's snailfish</name>
    <dbReference type="NCBI Taxonomy" id="230148"/>
    <lineage>
        <taxon>Eukaryota</taxon>
        <taxon>Metazoa</taxon>
        <taxon>Chordata</taxon>
        <taxon>Craniata</taxon>
        <taxon>Vertebrata</taxon>
        <taxon>Euteleostomi</taxon>
        <taxon>Actinopterygii</taxon>
        <taxon>Neopterygii</taxon>
        <taxon>Teleostei</taxon>
        <taxon>Neoteleostei</taxon>
        <taxon>Acanthomorphata</taxon>
        <taxon>Eupercaria</taxon>
        <taxon>Perciformes</taxon>
        <taxon>Cottioidei</taxon>
        <taxon>Cottales</taxon>
        <taxon>Liparidae</taxon>
        <taxon>Liparis</taxon>
    </lineage>
</organism>
<comment type="caution">
    <text evidence="1">The sequence shown here is derived from an EMBL/GenBank/DDBJ whole genome shotgun (WGS) entry which is preliminary data.</text>
</comment>
<keyword evidence="2" id="KW-1185">Reference proteome</keyword>
<dbReference type="Proteomes" id="UP000314294">
    <property type="component" value="Unassembled WGS sequence"/>
</dbReference>
<evidence type="ECO:0000313" key="2">
    <source>
        <dbReference type="Proteomes" id="UP000314294"/>
    </source>
</evidence>
<reference evidence="1 2" key="1">
    <citation type="submission" date="2019-03" db="EMBL/GenBank/DDBJ databases">
        <title>First draft genome of Liparis tanakae, snailfish: a comprehensive survey of snailfish specific genes.</title>
        <authorList>
            <person name="Kim W."/>
            <person name="Song I."/>
            <person name="Jeong J.-H."/>
            <person name="Kim D."/>
            <person name="Kim S."/>
            <person name="Ryu S."/>
            <person name="Song J.Y."/>
            <person name="Lee S.K."/>
        </authorList>
    </citation>
    <scope>NUCLEOTIDE SEQUENCE [LARGE SCALE GENOMIC DNA]</scope>
    <source>
        <tissue evidence="1">Muscle</tissue>
    </source>
</reference>
<gene>
    <name evidence="1" type="ORF">EYF80_047210</name>
</gene>
<protein>
    <submittedName>
        <fullName evidence="1">Uncharacterized protein</fullName>
    </submittedName>
</protein>
<sequence length="63" mass="6770">MADMRLTFISDILNVSPAPLEQHNLDSPTEEQLDADWLSQLGERNLNTTSGGCTSAALVGSTH</sequence>
<dbReference type="EMBL" id="SRLO01001026">
    <property type="protein sequence ID" value="TNN42588.1"/>
    <property type="molecule type" value="Genomic_DNA"/>
</dbReference>
<proteinExistence type="predicted"/>
<evidence type="ECO:0000313" key="1">
    <source>
        <dbReference type="EMBL" id="TNN42588.1"/>
    </source>
</evidence>